<dbReference type="InterPro" id="IPR011050">
    <property type="entry name" value="Pectin_lyase_fold/virulence"/>
</dbReference>
<dbReference type="PROSITE" id="PS50106">
    <property type="entry name" value="PDZ"/>
    <property type="match status" value="1"/>
</dbReference>
<keyword evidence="4" id="KW-1185">Reference proteome</keyword>
<organism evidence="3 4">
    <name type="scientific">Luethyella okanaganae</name>
    <dbReference type="NCBI Taxonomy" id="69372"/>
    <lineage>
        <taxon>Bacteria</taxon>
        <taxon>Bacillati</taxon>
        <taxon>Actinomycetota</taxon>
        <taxon>Actinomycetes</taxon>
        <taxon>Micrococcales</taxon>
        <taxon>Microbacteriaceae</taxon>
        <taxon>Luethyella</taxon>
    </lineage>
</organism>
<name>A0ABW1VFI0_9MICO</name>
<dbReference type="SMART" id="SM00710">
    <property type="entry name" value="PbH1"/>
    <property type="match status" value="4"/>
</dbReference>
<evidence type="ECO:0000259" key="2">
    <source>
        <dbReference type="PROSITE" id="PS50106"/>
    </source>
</evidence>
<feature type="chain" id="PRO_5045338882" evidence="1">
    <location>
        <begin position="30"/>
        <end position="1133"/>
    </location>
</feature>
<dbReference type="Gene3D" id="2.60.120.260">
    <property type="entry name" value="Galactose-binding domain-like"/>
    <property type="match status" value="1"/>
</dbReference>
<accession>A0ABW1VFI0</accession>
<comment type="caution">
    <text evidence="3">The sequence shown here is derived from an EMBL/GenBank/DDBJ whole genome shotgun (WGS) entry which is preliminary data.</text>
</comment>
<dbReference type="InterPro" id="IPR036034">
    <property type="entry name" value="PDZ_sf"/>
</dbReference>
<dbReference type="Pfam" id="PF13180">
    <property type="entry name" value="PDZ_2"/>
    <property type="match status" value="1"/>
</dbReference>
<dbReference type="Pfam" id="PF13229">
    <property type="entry name" value="Beta_helix"/>
    <property type="match status" value="1"/>
</dbReference>
<sequence>MKPTGRSARSARSLRSLTAIVASSFLALAGVSLSAVPAAAATPTVIIVSPGGDDAAAGTAAAPIATLVEARQRVRTALEAGETPVTVELGDGQYSIDQTVLLDERDSGTPGAPVVWKAADGAQPILSGGRTLTPSWSTHAGQILVADVPVGIDTDQLFVNGQRQILARYPNYQPGQKLGGYAPDAIAPARVATWSNPTTGQVRAMHLNDWGGNSYRITGVSNGNAVLEWVGDNQRGDQPHVTYRMVENIFEELDSPGEWFHDKAANKLYYWPAAGVDVNTASFRTAEIPELIRVQGADSSSPAHDIQFLGLTFTQTHRTLFTGTFEPISLSDWAIVRQGSVVMKNTQRVDIRSSRFTEVGGNAVFIDGYAQGNVVDHNVFFRSGASDVAVVGCGCAVRDYSTWGHEVRTITDTTPGPKTEDYPRELTVSNNLMSEMGRFEKQTAGVEVSIASRIRVLNNTIHDGPRAGINIGDGTWGGHLISGNDLYNLVTETGDHGPINSWGRDRFWPASGLSAEQRKAYAFLDAVEPTTIDHNRIWHNREWAIDLDDGSGNYVLSNNLLLNAGIKLREGYRRIVSNNILVDGGVHSHVSYTANEDRVVKNVTFARTPYYFIQADPAFSGIFYDDNTFFNDGLAVSVVDAAWRAAGHDVHSVIANPRAPQSPWQHPGMLDYTLAADSPALGLGFVNFPMDTFGKPGVPAATPPVTWETAAEGGTRDSWIEPWLGAETSGIYSAALASSVGLSESAGYYLKTVPAGSAAAAAGLTAGDVIQSINGVVITDKNSFWKEWNSMHGGVTVSLGVWRNQALVSVALVRPTGVEKINNTSGVVYSGSGWDWKNDKRGGAKSYLNDIDATQGQGSSFTLSFWGTGLTMSTQTNSDEAVIELSVDGGAWQRVDLRTPTRIFQSQVFNTGTLADGAHTVVGRSTNTGYFLVDSFEITRVQTPPTIALGTESVQSGDPVSVSLRDGVVNGEYALELVSDIGAIPLGSVTAGIDGTARAEVVVPDGTAAGTYTLRATFGELTATAPLTVTEPPTNPMIVFDVLAKGRCVAGRAFVAVTVTNGESVPIRVSVLTPYGSKSFPKVVAGKKAFHFFASRLVDLPAGSVTVWASGVIDGEKVSVSRDVSFDAVNCAG</sequence>
<evidence type="ECO:0000256" key="1">
    <source>
        <dbReference type="SAM" id="SignalP"/>
    </source>
</evidence>
<dbReference type="SMART" id="SM00228">
    <property type="entry name" value="PDZ"/>
    <property type="match status" value="1"/>
</dbReference>
<dbReference type="SUPFAM" id="SSF50156">
    <property type="entry name" value="PDZ domain-like"/>
    <property type="match status" value="1"/>
</dbReference>
<feature type="domain" description="PDZ" evidence="2">
    <location>
        <begin position="740"/>
        <end position="780"/>
    </location>
</feature>
<evidence type="ECO:0000313" key="3">
    <source>
        <dbReference type="EMBL" id="MFC6356863.1"/>
    </source>
</evidence>
<proteinExistence type="predicted"/>
<gene>
    <name evidence="3" type="ORF">ACFQB0_12175</name>
</gene>
<dbReference type="PANTHER" id="PTHR36453:SF1">
    <property type="entry name" value="RIGHT HANDED BETA HELIX DOMAIN-CONTAINING PROTEIN"/>
    <property type="match status" value="1"/>
</dbReference>
<dbReference type="Gene3D" id="2.30.42.10">
    <property type="match status" value="1"/>
</dbReference>
<dbReference type="PANTHER" id="PTHR36453">
    <property type="entry name" value="SECRETED PROTEIN-RELATED"/>
    <property type="match status" value="1"/>
</dbReference>
<evidence type="ECO:0000313" key="4">
    <source>
        <dbReference type="Proteomes" id="UP001596306"/>
    </source>
</evidence>
<dbReference type="Proteomes" id="UP001596306">
    <property type="component" value="Unassembled WGS sequence"/>
</dbReference>
<keyword evidence="1" id="KW-0732">Signal</keyword>
<dbReference type="InterPro" id="IPR039448">
    <property type="entry name" value="Beta_helix"/>
</dbReference>
<protein>
    <submittedName>
        <fullName evidence="3">Right-handed parallel beta-helix repeat-containing protein</fullName>
    </submittedName>
</protein>
<dbReference type="InterPro" id="IPR006626">
    <property type="entry name" value="PbH1"/>
</dbReference>
<dbReference type="Gene3D" id="2.160.20.10">
    <property type="entry name" value="Single-stranded right-handed beta-helix, Pectin lyase-like"/>
    <property type="match status" value="3"/>
</dbReference>
<dbReference type="SUPFAM" id="SSF51126">
    <property type="entry name" value="Pectin lyase-like"/>
    <property type="match status" value="1"/>
</dbReference>
<dbReference type="RefSeq" id="WP_386731952.1">
    <property type="nucleotide sequence ID" value="NZ_JBHSTP010000003.1"/>
</dbReference>
<dbReference type="EMBL" id="JBHSTP010000003">
    <property type="protein sequence ID" value="MFC6356863.1"/>
    <property type="molecule type" value="Genomic_DNA"/>
</dbReference>
<reference evidence="4" key="1">
    <citation type="journal article" date="2019" name="Int. J. Syst. Evol. Microbiol.">
        <title>The Global Catalogue of Microorganisms (GCM) 10K type strain sequencing project: providing services to taxonomists for standard genome sequencing and annotation.</title>
        <authorList>
            <consortium name="The Broad Institute Genomics Platform"/>
            <consortium name="The Broad Institute Genome Sequencing Center for Infectious Disease"/>
            <person name="Wu L."/>
            <person name="Ma J."/>
        </authorList>
    </citation>
    <scope>NUCLEOTIDE SEQUENCE [LARGE SCALE GENOMIC DNA]</scope>
    <source>
        <strain evidence="4">CCUG 43304</strain>
    </source>
</reference>
<dbReference type="InterPro" id="IPR012334">
    <property type="entry name" value="Pectin_lyas_fold"/>
</dbReference>
<dbReference type="InterPro" id="IPR001478">
    <property type="entry name" value="PDZ"/>
</dbReference>
<feature type="signal peptide" evidence="1">
    <location>
        <begin position="1"/>
        <end position="29"/>
    </location>
</feature>